<proteinExistence type="predicted"/>
<comment type="caution">
    <text evidence="1">The sequence shown here is derived from an EMBL/GenBank/DDBJ whole genome shotgun (WGS) entry which is preliminary data.</text>
</comment>
<reference evidence="1 2" key="1">
    <citation type="submission" date="2024-04" db="EMBL/GenBank/DDBJ databases">
        <title>Polymorphospora sp. isolated from Baiyangdian Lake in Xiong'an New Area.</title>
        <authorList>
            <person name="Zhang X."/>
            <person name="Liu J."/>
        </authorList>
    </citation>
    <scope>NUCLEOTIDE SEQUENCE [LARGE SCALE GENOMIC DNA]</scope>
    <source>
        <strain evidence="1 2">2-325</strain>
    </source>
</reference>
<evidence type="ECO:0000313" key="1">
    <source>
        <dbReference type="EMBL" id="MFB6398165.1"/>
    </source>
</evidence>
<sequence length="136" mass="15133">MSSPLTVVVALDPDTATAALADSAASRVRSQDLLPAGAVGHFSARRRLTRKLLRRVRGRAAGGPIRLLDFQSMRTQADNYAAWQWQQWRAVVSGTRDAQPWWVFVDRHRADSDTWPVSRAQQAYLAQPQGPGKVVR</sequence>
<dbReference type="RefSeq" id="WP_375737021.1">
    <property type="nucleotide sequence ID" value="NZ_JBCGDC010000208.1"/>
</dbReference>
<evidence type="ECO:0000313" key="2">
    <source>
        <dbReference type="Proteomes" id="UP001582793"/>
    </source>
</evidence>
<keyword evidence="2" id="KW-1185">Reference proteome</keyword>
<dbReference type="EMBL" id="JBCGDC010000208">
    <property type="protein sequence ID" value="MFB6398165.1"/>
    <property type="molecule type" value="Genomic_DNA"/>
</dbReference>
<name>A0ABV5D1M5_9ACTN</name>
<accession>A0ABV5D1M5</accession>
<dbReference type="Proteomes" id="UP001582793">
    <property type="component" value="Unassembled WGS sequence"/>
</dbReference>
<protein>
    <submittedName>
        <fullName evidence="1">Uncharacterized protein</fullName>
    </submittedName>
</protein>
<gene>
    <name evidence="1" type="ORF">AAFH96_34585</name>
</gene>
<organism evidence="1 2">
    <name type="scientific">Polymorphospora lycopeni</name>
    <dbReference type="NCBI Taxonomy" id="3140240"/>
    <lineage>
        <taxon>Bacteria</taxon>
        <taxon>Bacillati</taxon>
        <taxon>Actinomycetota</taxon>
        <taxon>Actinomycetes</taxon>
        <taxon>Micromonosporales</taxon>
        <taxon>Micromonosporaceae</taxon>
        <taxon>Polymorphospora</taxon>
    </lineage>
</organism>